<feature type="transmembrane region" description="Helical" evidence="2">
    <location>
        <begin position="25"/>
        <end position="48"/>
    </location>
</feature>
<keyword evidence="5" id="KW-1185">Reference proteome</keyword>
<protein>
    <submittedName>
        <fullName evidence="4">Alpha/beta-hydrolase</fullName>
    </submittedName>
</protein>
<evidence type="ECO:0000256" key="2">
    <source>
        <dbReference type="SAM" id="Phobius"/>
    </source>
</evidence>
<proteinExistence type="predicted"/>
<keyword evidence="2" id="KW-0472">Membrane</keyword>
<dbReference type="Gene3D" id="3.40.50.1820">
    <property type="entry name" value="alpha/beta hydrolase"/>
    <property type="match status" value="1"/>
</dbReference>
<evidence type="ECO:0000313" key="5">
    <source>
        <dbReference type="Proteomes" id="UP000245884"/>
    </source>
</evidence>
<reference evidence="4 5" key="1">
    <citation type="journal article" date="2018" name="Mol. Biol. Evol.">
        <title>Broad Genomic Sampling Reveals a Smut Pathogenic Ancestry of the Fungal Clade Ustilaginomycotina.</title>
        <authorList>
            <person name="Kijpornyongpan T."/>
            <person name="Mondo S.J."/>
            <person name="Barry K."/>
            <person name="Sandor L."/>
            <person name="Lee J."/>
            <person name="Lipzen A."/>
            <person name="Pangilinan J."/>
            <person name="LaButti K."/>
            <person name="Hainaut M."/>
            <person name="Henrissat B."/>
            <person name="Grigoriev I.V."/>
            <person name="Spatafora J.W."/>
            <person name="Aime M.C."/>
        </authorList>
    </citation>
    <scope>NUCLEOTIDE SEQUENCE [LARGE SCALE GENOMIC DNA]</scope>
    <source>
        <strain evidence="4 5">MCA 5214</strain>
    </source>
</reference>
<evidence type="ECO:0000313" key="4">
    <source>
        <dbReference type="EMBL" id="PWN28859.1"/>
    </source>
</evidence>
<organism evidence="4 5">
    <name type="scientific">Jaminaea rosea</name>
    <dbReference type="NCBI Taxonomy" id="1569628"/>
    <lineage>
        <taxon>Eukaryota</taxon>
        <taxon>Fungi</taxon>
        <taxon>Dikarya</taxon>
        <taxon>Basidiomycota</taxon>
        <taxon>Ustilaginomycotina</taxon>
        <taxon>Exobasidiomycetes</taxon>
        <taxon>Microstromatales</taxon>
        <taxon>Microstromatales incertae sedis</taxon>
        <taxon>Jaminaea</taxon>
    </lineage>
</organism>
<keyword evidence="2" id="KW-1133">Transmembrane helix</keyword>
<feature type="domain" description="Alpha/beta hydrolase fold-3" evidence="3">
    <location>
        <begin position="212"/>
        <end position="449"/>
    </location>
</feature>
<dbReference type="PANTHER" id="PTHR48081">
    <property type="entry name" value="AB HYDROLASE SUPERFAMILY PROTEIN C4A8.06C"/>
    <property type="match status" value="1"/>
</dbReference>
<dbReference type="InterPro" id="IPR029058">
    <property type="entry name" value="AB_hydrolase_fold"/>
</dbReference>
<dbReference type="GO" id="GO:0016787">
    <property type="term" value="F:hydrolase activity"/>
    <property type="evidence" value="ECO:0007669"/>
    <property type="project" value="UniProtKB-KW"/>
</dbReference>
<dbReference type="RefSeq" id="XP_025363471.1">
    <property type="nucleotide sequence ID" value="XM_025507322.1"/>
</dbReference>
<dbReference type="Proteomes" id="UP000245884">
    <property type="component" value="Unassembled WGS sequence"/>
</dbReference>
<evidence type="ECO:0000256" key="1">
    <source>
        <dbReference type="ARBA" id="ARBA00022801"/>
    </source>
</evidence>
<dbReference type="InterPro" id="IPR013094">
    <property type="entry name" value="AB_hydrolase_3"/>
</dbReference>
<gene>
    <name evidence="4" type="ORF">BDZ90DRAFT_237763</name>
</gene>
<keyword evidence="2" id="KW-0812">Transmembrane</keyword>
<dbReference type="InterPro" id="IPR050300">
    <property type="entry name" value="GDXG_lipolytic_enzyme"/>
</dbReference>
<dbReference type="SUPFAM" id="SSF53474">
    <property type="entry name" value="alpha/beta-Hydrolases"/>
    <property type="match status" value="1"/>
</dbReference>
<dbReference type="GeneID" id="37029145"/>
<dbReference type="OrthoDB" id="2152029at2759"/>
<dbReference type="Pfam" id="PF07859">
    <property type="entry name" value="Abhydrolase_3"/>
    <property type="match status" value="1"/>
</dbReference>
<accession>A0A316UU95</accession>
<dbReference type="AlphaFoldDB" id="A0A316UU95"/>
<sequence length="479" mass="53913">MAVDAIVLRKVREAKAPVPRKLVPLLRYLLFHIYFVPTSIVLLPIYLIRSILPFLRQDPRWSFLQNLSVLYVRRVIRVYCRLRTQPIQPREDGWRESNSHLGTLLEFANMSGPGGRVIVHPKEAIQAAEQAAGKRTDRVWIDPPPLEAFRGILTINTAGPGKGFAHCKTYAGPPLVEPGFAKVRTRCFWFMHKDGLRPPHRSEKKKRDRPVILYFHGGAGVTFGAGDPFMGQCLAVNMAHTTGIDVFSVDYLLAPTSRWPGHIVQALAGWFYLTRELGYDPSQIIIGGDSFGGALTLQLTRYLLTDFPSYEGYDVESAAARKGEKPGALLLLSPFCDARNDGDNVPPCYAVNHKRDIILLAYGEWGHDAQGVFYGAENQKRCPIGKADPWFSQVLLPDAELAEYPPMYVMNGGNELLIDQGHEFVARARKAGAVNVAHDVVEHGVHDYWTLHTFLPEARESYSRFKKWWSTVERTQSHL</sequence>
<evidence type="ECO:0000259" key="3">
    <source>
        <dbReference type="Pfam" id="PF07859"/>
    </source>
</evidence>
<dbReference type="STRING" id="1569628.A0A316UU95"/>
<keyword evidence="1 4" id="KW-0378">Hydrolase</keyword>
<dbReference type="PANTHER" id="PTHR48081:SF26">
    <property type="entry name" value="ALPHA_BETA HYDROLASE FOLD-3 DOMAIN-CONTAINING PROTEIN"/>
    <property type="match status" value="1"/>
</dbReference>
<dbReference type="EMBL" id="KZ819664">
    <property type="protein sequence ID" value="PWN28859.1"/>
    <property type="molecule type" value="Genomic_DNA"/>
</dbReference>
<name>A0A316UU95_9BASI</name>